<name>A0A3B0ZPG6_9ZZZZ</name>
<dbReference type="Gene3D" id="1.20.120.1490">
    <property type="match status" value="1"/>
</dbReference>
<organism evidence="2">
    <name type="scientific">hydrothermal vent metagenome</name>
    <dbReference type="NCBI Taxonomy" id="652676"/>
    <lineage>
        <taxon>unclassified sequences</taxon>
        <taxon>metagenomes</taxon>
        <taxon>ecological metagenomes</taxon>
    </lineage>
</organism>
<evidence type="ECO:0000313" key="2">
    <source>
        <dbReference type="EMBL" id="VAW83284.1"/>
    </source>
</evidence>
<protein>
    <recommendedName>
        <fullName evidence="3">Zinc resistance-associated protein</fullName>
    </recommendedName>
</protein>
<dbReference type="EMBL" id="UOFO01000003">
    <property type="protein sequence ID" value="VAW83284.1"/>
    <property type="molecule type" value="Genomic_DNA"/>
</dbReference>
<feature type="region of interest" description="Disordered" evidence="1">
    <location>
        <begin position="25"/>
        <end position="61"/>
    </location>
</feature>
<feature type="compositionally biased region" description="Basic residues" evidence="1">
    <location>
        <begin position="49"/>
        <end position="58"/>
    </location>
</feature>
<dbReference type="AlphaFoldDB" id="A0A3B0ZPG6"/>
<reference evidence="2" key="1">
    <citation type="submission" date="2018-06" db="EMBL/GenBank/DDBJ databases">
        <authorList>
            <person name="Zhirakovskaya E."/>
        </authorList>
    </citation>
    <scope>NUCLEOTIDE SEQUENCE</scope>
</reference>
<evidence type="ECO:0008006" key="3">
    <source>
        <dbReference type="Google" id="ProtNLM"/>
    </source>
</evidence>
<accession>A0A3B0ZPG6</accession>
<proteinExistence type="predicted"/>
<sequence>MNLKLIGSLLLSSALALASPILSADEKHHDKDTRDKSSAKSHHGEKSHKGGHKKHKGHNLSPHWIKTLSKKQRVAVDKMHLELDRQHAVLKAKAALLQKEVNVMAAQKEANQSSIYAKIDQLMGVKAKIMKLRYDHLSEMRAALTEQQRISYDMAILKREGAK</sequence>
<evidence type="ECO:0000256" key="1">
    <source>
        <dbReference type="SAM" id="MobiDB-lite"/>
    </source>
</evidence>
<gene>
    <name evidence="2" type="ORF">MNBD_GAMMA16-404</name>
</gene>
<feature type="compositionally biased region" description="Basic and acidic residues" evidence="1">
    <location>
        <begin position="25"/>
        <end position="48"/>
    </location>
</feature>